<dbReference type="Gene3D" id="3.40.50.2300">
    <property type="match status" value="2"/>
</dbReference>
<dbReference type="SUPFAM" id="SSF53822">
    <property type="entry name" value="Periplasmic binding protein-like I"/>
    <property type="match status" value="1"/>
</dbReference>
<protein>
    <recommendedName>
        <fullName evidence="3">ABC transporter substrate-binding protein</fullName>
    </recommendedName>
</protein>
<dbReference type="PROSITE" id="PS51257">
    <property type="entry name" value="PROKAR_LIPOPROTEIN"/>
    <property type="match status" value="1"/>
</dbReference>
<dbReference type="Proteomes" id="UP001595956">
    <property type="component" value="Unassembled WGS sequence"/>
</dbReference>
<proteinExistence type="predicted"/>
<keyword evidence="2" id="KW-1185">Reference proteome</keyword>
<evidence type="ECO:0008006" key="3">
    <source>
        <dbReference type="Google" id="ProtNLM"/>
    </source>
</evidence>
<reference evidence="2" key="1">
    <citation type="journal article" date="2019" name="Int. J. Syst. Evol. Microbiol.">
        <title>The Global Catalogue of Microorganisms (GCM) 10K type strain sequencing project: providing services to taxonomists for standard genome sequencing and annotation.</title>
        <authorList>
            <consortium name="The Broad Institute Genomics Platform"/>
            <consortium name="The Broad Institute Genome Sequencing Center for Infectious Disease"/>
            <person name="Wu L."/>
            <person name="Ma J."/>
        </authorList>
    </citation>
    <scope>NUCLEOTIDE SEQUENCE [LARGE SCALE GENOMIC DNA]</scope>
    <source>
        <strain evidence="2">KACC 13778</strain>
    </source>
</reference>
<organism evidence="1 2">
    <name type="scientific">Nocardioides caricicola</name>
    <dbReference type="NCBI Taxonomy" id="634770"/>
    <lineage>
        <taxon>Bacteria</taxon>
        <taxon>Bacillati</taxon>
        <taxon>Actinomycetota</taxon>
        <taxon>Actinomycetes</taxon>
        <taxon>Propionibacteriales</taxon>
        <taxon>Nocardioidaceae</taxon>
        <taxon>Nocardioides</taxon>
    </lineage>
</organism>
<gene>
    <name evidence="1" type="ORF">ACFPKY_09955</name>
</gene>
<dbReference type="EMBL" id="JBHSMD010000002">
    <property type="protein sequence ID" value="MFC5493427.1"/>
    <property type="molecule type" value="Genomic_DNA"/>
</dbReference>
<dbReference type="RefSeq" id="WP_345172531.1">
    <property type="nucleotide sequence ID" value="NZ_BAABFQ010000003.1"/>
</dbReference>
<evidence type="ECO:0000313" key="2">
    <source>
        <dbReference type="Proteomes" id="UP001595956"/>
    </source>
</evidence>
<accession>A0ABW0N3E1</accession>
<evidence type="ECO:0000313" key="1">
    <source>
        <dbReference type="EMBL" id="MFC5493427.1"/>
    </source>
</evidence>
<dbReference type="InterPro" id="IPR028082">
    <property type="entry name" value="Peripla_BP_I"/>
</dbReference>
<comment type="caution">
    <text evidence="1">The sequence shown here is derived from an EMBL/GenBank/DDBJ whole genome shotgun (WGS) entry which is preliminary data.</text>
</comment>
<name>A0ABW0N3E1_9ACTN</name>
<sequence length="457" mass="48667">MTGKQSWFRDRSALVRLGAVVGALALTVAGCGTMMPGGNTASGTDLATQATAGPGPGVTDDAVKVVFVAVDLDAVKKFTGFNTASVGDQEAQLQALEDWVNDNGGIGGRELDAVFRLYDAQADSPAAEEQLCNQITQDDQAFAVVMTGQYQTNARPCYADRQTLVLDASLYAMSTDYLEEYSPYLWTASFPEYTAFVNSYVEVLDEQGFFEGEEGIGVVAADSPVNRDTIENLAVPLLKEHGIEPEVAWVDTTDTGTLFQGLEQGAITFRSKAIERVMFLGGSRMASVFATVAGSQDGFKPRYAISSFDNPSFFVKNPDTIPPDIMDGMVGIGFHPPQDVPDSQFPFPTGEAETACVDIYSAAGITFESRESARVALPYCDAVRLLKMGADSIDGDLNAAAWAQAVDRVGGDFQSASGPGNALGGGGRAAIGGYRVLKYDETVENFVYVGDEVPFDE</sequence>